<accession>A0A453R3L9</accession>
<dbReference type="InterPro" id="IPR018333">
    <property type="entry name" value="Squalene_cyclase"/>
</dbReference>
<dbReference type="GO" id="GO:0031559">
    <property type="term" value="F:oxidosqualene cyclase activity"/>
    <property type="evidence" value="ECO:0007669"/>
    <property type="project" value="UniProtKB-ARBA"/>
</dbReference>
<evidence type="ECO:0000313" key="6">
    <source>
        <dbReference type="Proteomes" id="UP000015105"/>
    </source>
</evidence>
<reference evidence="6" key="1">
    <citation type="journal article" date="2014" name="Science">
        <title>Ancient hybridizations among the ancestral genomes of bread wheat.</title>
        <authorList>
            <consortium name="International Wheat Genome Sequencing Consortium,"/>
            <person name="Marcussen T."/>
            <person name="Sandve S.R."/>
            <person name="Heier L."/>
            <person name="Spannagl M."/>
            <person name="Pfeifer M."/>
            <person name="Jakobsen K.S."/>
            <person name="Wulff B.B."/>
            <person name="Steuernagel B."/>
            <person name="Mayer K.F."/>
            <person name="Olsen O.A."/>
        </authorList>
    </citation>
    <scope>NUCLEOTIDE SEQUENCE [LARGE SCALE GENOMIC DNA]</scope>
    <source>
        <strain evidence="6">cv. AL8/78</strain>
    </source>
</reference>
<proteinExistence type="inferred from homology"/>
<dbReference type="PANTHER" id="PTHR11764">
    <property type="entry name" value="TERPENE CYCLASE/MUTASE FAMILY MEMBER"/>
    <property type="match status" value="1"/>
</dbReference>
<protein>
    <recommendedName>
        <fullName evidence="4">Squalene cyclase N-terminal domain-containing protein</fullName>
    </recommendedName>
</protein>
<dbReference type="GO" id="GO:0005811">
    <property type="term" value="C:lipid droplet"/>
    <property type="evidence" value="ECO:0007669"/>
    <property type="project" value="InterPro"/>
</dbReference>
<name>A0A453R3L9_AEGTS</name>
<dbReference type="InterPro" id="IPR032697">
    <property type="entry name" value="SQ_cyclase_N"/>
</dbReference>
<reference evidence="5" key="3">
    <citation type="journal article" date="2017" name="Nature">
        <title>Genome sequence of the progenitor of the wheat D genome Aegilops tauschii.</title>
        <authorList>
            <person name="Luo M.C."/>
            <person name="Gu Y.Q."/>
            <person name="Puiu D."/>
            <person name="Wang H."/>
            <person name="Twardziok S.O."/>
            <person name="Deal K.R."/>
            <person name="Huo N."/>
            <person name="Zhu T."/>
            <person name="Wang L."/>
            <person name="Wang Y."/>
            <person name="McGuire P.E."/>
            <person name="Liu S."/>
            <person name="Long H."/>
            <person name="Ramasamy R.K."/>
            <person name="Rodriguez J.C."/>
            <person name="Van S.L."/>
            <person name="Yuan L."/>
            <person name="Wang Z."/>
            <person name="Xia Z."/>
            <person name="Xiao L."/>
            <person name="Anderson O.D."/>
            <person name="Ouyang S."/>
            <person name="Liang Y."/>
            <person name="Zimin A.V."/>
            <person name="Pertea G."/>
            <person name="Qi P."/>
            <person name="Bennetzen J.L."/>
            <person name="Dai X."/>
            <person name="Dawson M.W."/>
            <person name="Muller H.G."/>
            <person name="Kugler K."/>
            <person name="Rivarola-Duarte L."/>
            <person name="Spannagl M."/>
            <person name="Mayer K.F.X."/>
            <person name="Lu F.H."/>
            <person name="Bevan M.W."/>
            <person name="Leroy P."/>
            <person name="Li P."/>
            <person name="You F.M."/>
            <person name="Sun Q."/>
            <person name="Liu Z."/>
            <person name="Lyons E."/>
            <person name="Wicker T."/>
            <person name="Salzberg S.L."/>
            <person name="Devos K.M."/>
            <person name="Dvorak J."/>
        </authorList>
    </citation>
    <scope>NUCLEOTIDE SEQUENCE [LARGE SCALE GENOMIC DNA]</scope>
    <source>
        <strain evidence="5">cv. AL8/78</strain>
    </source>
</reference>
<dbReference type="Gramene" id="AET7Gv20449300.30">
    <property type="protein sequence ID" value="AET7Gv20449300.30"/>
    <property type="gene ID" value="AET7Gv20449300"/>
</dbReference>
<reference evidence="5" key="5">
    <citation type="journal article" date="2021" name="G3 (Bethesda)">
        <title>Aegilops tauschii genome assembly Aet v5.0 features greater sequence contiguity and improved annotation.</title>
        <authorList>
            <person name="Wang L."/>
            <person name="Zhu T."/>
            <person name="Rodriguez J.C."/>
            <person name="Deal K.R."/>
            <person name="Dubcovsky J."/>
            <person name="McGuire P.E."/>
            <person name="Lux T."/>
            <person name="Spannagl M."/>
            <person name="Mayer K.F.X."/>
            <person name="Baldrich P."/>
            <person name="Meyers B.C."/>
            <person name="Huo N."/>
            <person name="Gu Y.Q."/>
            <person name="Zhou H."/>
            <person name="Devos K.M."/>
            <person name="Bennetzen J.L."/>
            <person name="Unver T."/>
            <person name="Budak H."/>
            <person name="Gulick P.J."/>
            <person name="Galiba G."/>
            <person name="Kalapos B."/>
            <person name="Nelson D.R."/>
            <person name="Li P."/>
            <person name="You F.M."/>
            <person name="Luo M.C."/>
            <person name="Dvorak J."/>
        </authorList>
    </citation>
    <scope>NUCLEOTIDE SEQUENCE [LARGE SCALE GENOMIC DNA]</scope>
    <source>
        <strain evidence="5">cv. AL8/78</strain>
    </source>
</reference>
<evidence type="ECO:0000313" key="5">
    <source>
        <dbReference type="EnsemblPlants" id="AET7Gv20449300.30"/>
    </source>
</evidence>
<dbReference type="InterPro" id="IPR008930">
    <property type="entry name" value="Terpenoid_cyclase/PrenylTrfase"/>
</dbReference>
<organism evidence="5 6">
    <name type="scientific">Aegilops tauschii subsp. strangulata</name>
    <name type="common">Goatgrass</name>
    <dbReference type="NCBI Taxonomy" id="200361"/>
    <lineage>
        <taxon>Eukaryota</taxon>
        <taxon>Viridiplantae</taxon>
        <taxon>Streptophyta</taxon>
        <taxon>Embryophyta</taxon>
        <taxon>Tracheophyta</taxon>
        <taxon>Spermatophyta</taxon>
        <taxon>Magnoliopsida</taxon>
        <taxon>Liliopsida</taxon>
        <taxon>Poales</taxon>
        <taxon>Poaceae</taxon>
        <taxon>BOP clade</taxon>
        <taxon>Pooideae</taxon>
        <taxon>Triticodae</taxon>
        <taxon>Triticeae</taxon>
        <taxon>Triticinae</taxon>
        <taxon>Aegilops</taxon>
    </lineage>
</organism>
<dbReference type="EnsemblPlants" id="AET7Gv20449300.30">
    <property type="protein sequence ID" value="AET7Gv20449300.30"/>
    <property type="gene ID" value="AET7Gv20449300"/>
</dbReference>
<keyword evidence="2" id="KW-0677">Repeat</keyword>
<dbReference type="Proteomes" id="UP000015105">
    <property type="component" value="Chromosome 7D"/>
</dbReference>
<evidence type="ECO:0000256" key="1">
    <source>
        <dbReference type="ARBA" id="ARBA00009755"/>
    </source>
</evidence>
<dbReference type="SUPFAM" id="SSF48239">
    <property type="entry name" value="Terpenoid cyclases/Protein prenyltransferases"/>
    <property type="match status" value="1"/>
</dbReference>
<dbReference type="GO" id="GO:0016104">
    <property type="term" value="P:triterpenoid biosynthetic process"/>
    <property type="evidence" value="ECO:0007669"/>
    <property type="project" value="InterPro"/>
</dbReference>
<comment type="similarity">
    <text evidence="1">Belongs to the terpene cyclase/mutase family.</text>
</comment>
<evidence type="ECO:0000259" key="4">
    <source>
        <dbReference type="Pfam" id="PF13249"/>
    </source>
</evidence>
<reference evidence="6" key="2">
    <citation type="journal article" date="2017" name="Nat. Plants">
        <title>The Aegilops tauschii genome reveals multiple impacts of transposons.</title>
        <authorList>
            <person name="Zhao G."/>
            <person name="Zou C."/>
            <person name="Li K."/>
            <person name="Wang K."/>
            <person name="Li T."/>
            <person name="Gao L."/>
            <person name="Zhang X."/>
            <person name="Wang H."/>
            <person name="Yang Z."/>
            <person name="Liu X."/>
            <person name="Jiang W."/>
            <person name="Mao L."/>
            <person name="Kong X."/>
            <person name="Jiao Y."/>
            <person name="Jia J."/>
        </authorList>
    </citation>
    <scope>NUCLEOTIDE SEQUENCE [LARGE SCALE GENOMIC DNA]</scope>
    <source>
        <strain evidence="6">cv. AL8/78</strain>
    </source>
</reference>
<sequence length="375" mass="43350">MWRLKVAEGGGPWLRSVNNFLGRAVWEFDPDHGTPEERAEVERVRREFTDRRLEKRESQDLLMRMQYAKQKGHQVDLPAIKLVHSAEVTEDTILTSLRRALTRHSALQADDGHWAGDFSGIMFIMPILNEDGGWGTQVLGTSTMFGSCLNYVTLRLLGEVDNESLTKGRDWILSRGSAAAIPQWGKIWLSVIGLYEWSGNNSIIPELWLVPHILPIHPGRFWCFCRLIYMPMSYLYGKKFVGPITPTILELRKELYSVPYHEVDWNKARDTCAKEDLRYPRSLLQNVIWTCLNKIVEPALNCWPVNKLRDKALKNLMKHMHYEDESTKYIGICPIDKALGMICCWIDDPNSDAFKLHLPRIYDYLWLAEDGMKAQ</sequence>
<reference evidence="5" key="4">
    <citation type="submission" date="2019-03" db="UniProtKB">
        <authorList>
            <consortium name="EnsemblPlants"/>
        </authorList>
    </citation>
    <scope>IDENTIFICATION</scope>
</reference>
<dbReference type="PANTHER" id="PTHR11764:SF39">
    <property type="entry name" value="TERPENE CYCLASE_MUTASE FAMILY MEMBER"/>
    <property type="match status" value="1"/>
</dbReference>
<dbReference type="FunFam" id="1.50.10.20:FF:000002">
    <property type="entry name" value="Terpene cyclase/mutase family member"/>
    <property type="match status" value="1"/>
</dbReference>
<keyword evidence="6" id="KW-1185">Reference proteome</keyword>
<feature type="domain" description="Squalene cyclase N-terminal" evidence="4">
    <location>
        <begin position="129"/>
        <end position="334"/>
    </location>
</feature>
<keyword evidence="3" id="KW-0413">Isomerase</keyword>
<dbReference type="Gene3D" id="1.50.10.20">
    <property type="match status" value="1"/>
</dbReference>
<dbReference type="Pfam" id="PF13249">
    <property type="entry name" value="SQHop_cyclase_N"/>
    <property type="match status" value="1"/>
</dbReference>
<dbReference type="AlphaFoldDB" id="A0A453R3L9"/>
<evidence type="ECO:0000256" key="3">
    <source>
        <dbReference type="ARBA" id="ARBA00023235"/>
    </source>
</evidence>
<evidence type="ECO:0000256" key="2">
    <source>
        <dbReference type="ARBA" id="ARBA00022737"/>
    </source>
</evidence>